<reference evidence="3 4" key="1">
    <citation type="submission" date="2016-11" db="EMBL/GenBank/DDBJ databases">
        <authorList>
            <person name="Jaros S."/>
            <person name="Januszkiewicz K."/>
            <person name="Wedrychowicz H."/>
        </authorList>
    </citation>
    <scope>NUCLEOTIDE SEQUENCE [LARGE SCALE GENOMIC DNA]</scope>
    <source>
        <strain evidence="3 4">CGMCC 1.7049</strain>
    </source>
</reference>
<name>A0A1M5L8X6_9GAMM</name>
<evidence type="ECO:0000256" key="1">
    <source>
        <dbReference type="SAM" id="MobiDB-lite"/>
    </source>
</evidence>
<dbReference type="Proteomes" id="UP000199758">
    <property type="component" value="Unassembled WGS sequence"/>
</dbReference>
<feature type="chain" id="PRO_5012612567" description="DUF2799 domain-containing protein" evidence="2">
    <location>
        <begin position="23"/>
        <end position="216"/>
    </location>
</feature>
<dbReference type="PROSITE" id="PS51257">
    <property type="entry name" value="PROKAR_LIPOPROTEIN"/>
    <property type="match status" value="1"/>
</dbReference>
<feature type="signal peptide" evidence="2">
    <location>
        <begin position="1"/>
        <end position="22"/>
    </location>
</feature>
<evidence type="ECO:0008006" key="5">
    <source>
        <dbReference type="Google" id="ProtNLM"/>
    </source>
</evidence>
<dbReference type="RefSeq" id="WP_072894272.1">
    <property type="nucleotide sequence ID" value="NZ_FQWZ01000002.1"/>
</dbReference>
<dbReference type="AlphaFoldDB" id="A0A1M5L8X6"/>
<dbReference type="OrthoDB" id="5917215at2"/>
<feature type="region of interest" description="Disordered" evidence="1">
    <location>
        <begin position="147"/>
        <end position="172"/>
    </location>
</feature>
<gene>
    <name evidence="3" type="ORF">SAMN04488068_0759</name>
</gene>
<organism evidence="3 4">
    <name type="scientific">Hydrocarboniphaga daqingensis</name>
    <dbReference type="NCBI Taxonomy" id="490188"/>
    <lineage>
        <taxon>Bacteria</taxon>
        <taxon>Pseudomonadati</taxon>
        <taxon>Pseudomonadota</taxon>
        <taxon>Gammaproteobacteria</taxon>
        <taxon>Nevskiales</taxon>
        <taxon>Nevskiaceae</taxon>
        <taxon>Hydrocarboniphaga</taxon>
    </lineage>
</organism>
<proteinExistence type="predicted"/>
<evidence type="ECO:0000313" key="3">
    <source>
        <dbReference type="EMBL" id="SHG61199.1"/>
    </source>
</evidence>
<dbReference type="STRING" id="490188.SAMN04488068_0759"/>
<accession>A0A1M5L8X6</accession>
<evidence type="ECO:0000256" key="2">
    <source>
        <dbReference type="SAM" id="SignalP"/>
    </source>
</evidence>
<protein>
    <recommendedName>
        <fullName evidence="5">DUF2799 domain-containing protein</fullName>
    </recommendedName>
</protein>
<sequence>MKPLVAVATSTLLALSGVIACAPLSKDQCQAANWQQIGYQNGLKGRDAARFEEERRACAEHGLGADATGWKLGYAQGLGLYCRPEHGYDIGRRGESYGDVCPPDLDAQFRPAYEDGRQIAAIVSALDQRRTQRNDIAQRLAEDDRRARDYVEQIREGRKPPPEPPQLLDKRERRELENVLRQLSREFAAIREDFERRDSELSARYAVPVMAYDADR</sequence>
<dbReference type="InterPro" id="IPR021242">
    <property type="entry name" value="DUF2799"/>
</dbReference>
<evidence type="ECO:0000313" key="4">
    <source>
        <dbReference type="Proteomes" id="UP000199758"/>
    </source>
</evidence>
<dbReference type="EMBL" id="FQWZ01000002">
    <property type="protein sequence ID" value="SHG61199.1"/>
    <property type="molecule type" value="Genomic_DNA"/>
</dbReference>
<feature type="compositionally biased region" description="Basic and acidic residues" evidence="1">
    <location>
        <begin position="147"/>
        <end position="161"/>
    </location>
</feature>
<dbReference type="Pfam" id="PF10973">
    <property type="entry name" value="DUF2799"/>
    <property type="match status" value="1"/>
</dbReference>
<keyword evidence="2" id="KW-0732">Signal</keyword>
<keyword evidence="4" id="KW-1185">Reference proteome</keyword>